<sequence>VEQAFQVAELYLWKYIGYSNIFDIKQLVLFQNPELLLQNDSNFNPPSQLERSVAVVLQQVNDVTSTSI</sequence>
<accession>A0AA88HLX1</accession>
<feature type="non-terminal residue" evidence="1">
    <location>
        <position position="1"/>
    </location>
</feature>
<reference evidence="1" key="1">
    <citation type="submission" date="2023-07" db="EMBL/GenBank/DDBJ databases">
        <title>Chromosome-level genome assembly of Artemia franciscana.</title>
        <authorList>
            <person name="Jo E."/>
        </authorList>
    </citation>
    <scope>NUCLEOTIDE SEQUENCE</scope>
    <source>
        <tissue evidence="1">Whole body</tissue>
    </source>
</reference>
<protein>
    <submittedName>
        <fullName evidence="1">Uncharacterized protein</fullName>
    </submittedName>
</protein>
<comment type="caution">
    <text evidence="1">The sequence shown here is derived from an EMBL/GenBank/DDBJ whole genome shotgun (WGS) entry which is preliminary data.</text>
</comment>
<dbReference type="EMBL" id="JAVRJZ010000015">
    <property type="protein sequence ID" value="KAK2712699.1"/>
    <property type="molecule type" value="Genomic_DNA"/>
</dbReference>
<organism evidence="1 2">
    <name type="scientific">Artemia franciscana</name>
    <name type="common">Brine shrimp</name>
    <name type="synonym">Artemia sanfranciscana</name>
    <dbReference type="NCBI Taxonomy" id="6661"/>
    <lineage>
        <taxon>Eukaryota</taxon>
        <taxon>Metazoa</taxon>
        <taxon>Ecdysozoa</taxon>
        <taxon>Arthropoda</taxon>
        <taxon>Crustacea</taxon>
        <taxon>Branchiopoda</taxon>
        <taxon>Anostraca</taxon>
        <taxon>Artemiidae</taxon>
        <taxon>Artemia</taxon>
    </lineage>
</organism>
<dbReference type="Proteomes" id="UP001187531">
    <property type="component" value="Unassembled WGS sequence"/>
</dbReference>
<gene>
    <name evidence="1" type="ORF">QYM36_011400</name>
</gene>
<evidence type="ECO:0000313" key="2">
    <source>
        <dbReference type="Proteomes" id="UP001187531"/>
    </source>
</evidence>
<keyword evidence="2" id="KW-1185">Reference proteome</keyword>
<proteinExistence type="predicted"/>
<dbReference type="AlphaFoldDB" id="A0AA88HLX1"/>
<name>A0AA88HLX1_ARTSF</name>
<evidence type="ECO:0000313" key="1">
    <source>
        <dbReference type="EMBL" id="KAK2712699.1"/>
    </source>
</evidence>